<feature type="transmembrane region" description="Helical" evidence="8">
    <location>
        <begin position="343"/>
        <end position="361"/>
    </location>
</feature>
<dbReference type="PANTHER" id="PTHR33908:SF11">
    <property type="entry name" value="MEMBRANE PROTEIN"/>
    <property type="match status" value="1"/>
</dbReference>
<evidence type="ECO:0000256" key="4">
    <source>
        <dbReference type="ARBA" id="ARBA00022679"/>
    </source>
</evidence>
<dbReference type="Pfam" id="PF13231">
    <property type="entry name" value="PMT_2"/>
    <property type="match status" value="1"/>
</dbReference>
<feature type="transmembrane region" description="Helical" evidence="8">
    <location>
        <begin position="12"/>
        <end position="32"/>
    </location>
</feature>
<dbReference type="OrthoDB" id="85712at2157"/>
<feature type="transmembrane region" description="Helical" evidence="8">
    <location>
        <begin position="281"/>
        <end position="298"/>
    </location>
</feature>
<keyword evidence="2" id="KW-1003">Cell membrane</keyword>
<evidence type="ECO:0000256" key="3">
    <source>
        <dbReference type="ARBA" id="ARBA00022676"/>
    </source>
</evidence>
<keyword evidence="6 8" id="KW-1133">Transmembrane helix</keyword>
<dbReference type="STRING" id="1343739.PAP_03660"/>
<dbReference type="InterPro" id="IPR050297">
    <property type="entry name" value="LipidA_mod_glycosyltrf_83"/>
</dbReference>
<organism evidence="10 11">
    <name type="scientific">Palaeococcus pacificus DY20341</name>
    <dbReference type="NCBI Taxonomy" id="1343739"/>
    <lineage>
        <taxon>Archaea</taxon>
        <taxon>Methanobacteriati</taxon>
        <taxon>Methanobacteriota</taxon>
        <taxon>Thermococci</taxon>
        <taxon>Thermococcales</taxon>
        <taxon>Thermococcaceae</taxon>
        <taxon>Palaeococcus</taxon>
    </lineage>
</organism>
<dbReference type="RefSeq" id="WP_052649054.1">
    <property type="nucleotide sequence ID" value="NZ_CP006019.1"/>
</dbReference>
<proteinExistence type="predicted"/>
<dbReference type="Proteomes" id="UP000027981">
    <property type="component" value="Chromosome"/>
</dbReference>
<dbReference type="AlphaFoldDB" id="A0A075LT80"/>
<name>A0A075LT80_9EURY</name>
<feature type="domain" description="Glycosyltransferase RgtA/B/C/D-like" evidence="9">
    <location>
        <begin position="76"/>
        <end position="223"/>
    </location>
</feature>
<dbReference type="GO" id="GO:0005886">
    <property type="term" value="C:plasma membrane"/>
    <property type="evidence" value="ECO:0007669"/>
    <property type="project" value="UniProtKB-SubCell"/>
</dbReference>
<evidence type="ECO:0000256" key="8">
    <source>
        <dbReference type="SAM" id="Phobius"/>
    </source>
</evidence>
<keyword evidence="7 8" id="KW-0472">Membrane</keyword>
<dbReference type="GO" id="GO:0008610">
    <property type="term" value="P:lipid biosynthetic process"/>
    <property type="evidence" value="ECO:0007669"/>
    <property type="project" value="UniProtKB-ARBA"/>
</dbReference>
<evidence type="ECO:0000256" key="7">
    <source>
        <dbReference type="ARBA" id="ARBA00023136"/>
    </source>
</evidence>
<dbReference type="KEGG" id="ppac:PAP_03660"/>
<evidence type="ECO:0000256" key="2">
    <source>
        <dbReference type="ARBA" id="ARBA00022475"/>
    </source>
</evidence>
<feature type="transmembrane region" description="Helical" evidence="8">
    <location>
        <begin position="318"/>
        <end position="336"/>
    </location>
</feature>
<protein>
    <recommendedName>
        <fullName evidence="9">Glycosyltransferase RgtA/B/C/D-like domain-containing protein</fullName>
    </recommendedName>
</protein>
<gene>
    <name evidence="10" type="ORF">PAP_03660</name>
</gene>
<comment type="subcellular location">
    <subcellularLocation>
        <location evidence="1">Cell membrane</location>
        <topology evidence="1">Multi-pass membrane protein</topology>
    </subcellularLocation>
</comment>
<keyword evidence="3" id="KW-0328">Glycosyltransferase</keyword>
<feature type="transmembrane region" description="Helical" evidence="8">
    <location>
        <begin position="256"/>
        <end position="274"/>
    </location>
</feature>
<evidence type="ECO:0000256" key="6">
    <source>
        <dbReference type="ARBA" id="ARBA00022989"/>
    </source>
</evidence>
<reference evidence="11" key="1">
    <citation type="submission" date="2013-06" db="EMBL/GenBank/DDBJ databases">
        <title>Complete Genome Sequence of Hyperthermophilic Palaeococcus pacificus DY20341T, Isolated from a Deep-Sea Hydrothermal Sediments.</title>
        <authorList>
            <person name="Zeng X."/>
            <person name="Shao Z."/>
        </authorList>
    </citation>
    <scope>NUCLEOTIDE SEQUENCE [LARGE SCALE GENOMIC DNA]</scope>
    <source>
        <strain evidence="11">DY20341</strain>
    </source>
</reference>
<keyword evidence="5 8" id="KW-0812">Transmembrane</keyword>
<dbReference type="EMBL" id="CP006019">
    <property type="protein sequence ID" value="AIF69152.1"/>
    <property type="molecule type" value="Genomic_DNA"/>
</dbReference>
<feature type="transmembrane region" description="Helical" evidence="8">
    <location>
        <begin position="74"/>
        <end position="90"/>
    </location>
</feature>
<dbReference type="InterPro" id="IPR038731">
    <property type="entry name" value="RgtA/B/C-like"/>
</dbReference>
<evidence type="ECO:0000313" key="10">
    <source>
        <dbReference type="EMBL" id="AIF69152.1"/>
    </source>
</evidence>
<evidence type="ECO:0000259" key="9">
    <source>
        <dbReference type="Pfam" id="PF13231"/>
    </source>
</evidence>
<sequence length="512" mass="58834">MRLSLRKGIQINEGHLTLPLLVAALVPLYYAFQRQMPVGYIVGGDTLVHTAIARGILLGRSPFLDQTYNIYPNWYPFFYHILIAGVSKLLNQPMEKITIYSPVMFSVLMVLVFYHTGKVIMDKTGGVISAYLSVLLLKHHIYPNPKELAPLLALLSFSCFVTAYAEEDIKKFVLSGILVGFSLFTHSLALPILAFLLFVSMYKMDIRPLVSLITALIIFSPFMVNVALHSESNNVDVEDIYNYWANDTIGTQLKSILPPFELLPMIILGVYVGLRRNNQTLIFLLQFFLVFAFFRILPSFTRPLGFNFYSARFSYMLPYIYLLILAFSFRELYSLLKAKKREWLLLPILILIVTAGAVDFVESQINDRFVPVSYININQYFPKEHFGDVAIWIVRNTKRDDIIACHENFGMMVNSLTGRPIIATMYGHGNPFLDNIQRRRDLEILFTSDTARKLEIIYKYNVRFIVVEPFAQEEWNTTVSDFNGIGKVVWRMNNVTIIEVNPNAHKRIPRDD</sequence>
<dbReference type="PANTHER" id="PTHR33908">
    <property type="entry name" value="MANNOSYLTRANSFERASE YKCB-RELATED"/>
    <property type="match status" value="1"/>
</dbReference>
<reference evidence="10 11" key="2">
    <citation type="journal article" date="2015" name="Genome Announc.">
        <title>Complete Genome Sequence of Hyperthermophilic Piezophilic Archaeon Palaeococcus pacificus DY20341T, Isolated from Deep-Sea Hydrothermal Sediments.</title>
        <authorList>
            <person name="Zeng X."/>
            <person name="Jebbar M."/>
            <person name="Shao Z."/>
        </authorList>
    </citation>
    <scope>NUCLEOTIDE SEQUENCE [LARGE SCALE GENOMIC DNA]</scope>
    <source>
        <strain evidence="10 11">DY20341</strain>
    </source>
</reference>
<dbReference type="GeneID" id="24841859"/>
<keyword evidence="11" id="KW-1185">Reference proteome</keyword>
<feature type="transmembrane region" description="Helical" evidence="8">
    <location>
        <begin position="97"/>
        <end position="114"/>
    </location>
</feature>
<dbReference type="eggNOG" id="arCOG00563">
    <property type="taxonomic scope" value="Archaea"/>
</dbReference>
<accession>A0A075LT80</accession>
<evidence type="ECO:0000256" key="1">
    <source>
        <dbReference type="ARBA" id="ARBA00004651"/>
    </source>
</evidence>
<dbReference type="GO" id="GO:0016763">
    <property type="term" value="F:pentosyltransferase activity"/>
    <property type="evidence" value="ECO:0007669"/>
    <property type="project" value="TreeGrafter"/>
</dbReference>
<evidence type="ECO:0000313" key="11">
    <source>
        <dbReference type="Proteomes" id="UP000027981"/>
    </source>
</evidence>
<feature type="transmembrane region" description="Helical" evidence="8">
    <location>
        <begin position="172"/>
        <end position="197"/>
    </location>
</feature>
<dbReference type="HOGENOM" id="CLU_580907_0_0_2"/>
<evidence type="ECO:0000256" key="5">
    <source>
        <dbReference type="ARBA" id="ARBA00022692"/>
    </source>
</evidence>
<keyword evidence="4" id="KW-0808">Transferase</keyword>
<feature type="transmembrane region" description="Helical" evidence="8">
    <location>
        <begin position="209"/>
        <end position="228"/>
    </location>
</feature>